<protein>
    <submittedName>
        <fullName evidence="1">Uncharacterized protein</fullName>
    </submittedName>
</protein>
<gene>
    <name evidence="1" type="ORF">EVB93_293</name>
</gene>
<name>A0A7S5R5D5_9CAUD</name>
<dbReference type="Proteomes" id="UP000629603">
    <property type="component" value="Segment"/>
</dbReference>
<accession>A0A7S5R5D5</accession>
<organism evidence="1 2">
    <name type="scientific">Rhizobium phage RHph_TM30</name>
    <dbReference type="NCBI Taxonomy" id="2509764"/>
    <lineage>
        <taxon>Viruses</taxon>
        <taxon>Duplodnaviria</taxon>
        <taxon>Heunggongvirae</taxon>
        <taxon>Uroviricota</taxon>
        <taxon>Caudoviricetes</taxon>
        <taxon>Kleczkowskaviridae</taxon>
        <taxon>Cuauhnahuacvirus</taxon>
        <taxon>Cuauhnahuacvirus TM30</taxon>
    </lineage>
</organism>
<sequence>MSTIIVAVVAFIAGGYASKNFGFDLVEYAKAAYNKFKA</sequence>
<evidence type="ECO:0000313" key="2">
    <source>
        <dbReference type="Proteomes" id="UP000629603"/>
    </source>
</evidence>
<dbReference type="EMBL" id="MN988521">
    <property type="protein sequence ID" value="QIG71390.1"/>
    <property type="molecule type" value="Genomic_DNA"/>
</dbReference>
<evidence type="ECO:0000313" key="1">
    <source>
        <dbReference type="EMBL" id="QIG71390.1"/>
    </source>
</evidence>
<keyword evidence="2" id="KW-1185">Reference proteome</keyword>
<proteinExistence type="predicted"/>
<reference evidence="1 2" key="1">
    <citation type="submission" date="2020-01" db="EMBL/GenBank/DDBJ databases">
        <title>Patterns of diversity and host range of bacteriophage communities associated with bean-nodulatin bacteria.</title>
        <authorList>
            <person name="Vann Cauwenberghe J."/>
            <person name="Santamaria R.I."/>
            <person name="Bustos P."/>
            <person name="Juarez S."/>
            <person name="Gonzalez V."/>
        </authorList>
    </citation>
    <scope>NUCLEOTIDE SEQUENCE [LARGE SCALE GENOMIC DNA]</scope>
</reference>